<evidence type="ECO:0000313" key="3">
    <source>
        <dbReference type="EMBL" id="KKL23939.1"/>
    </source>
</evidence>
<feature type="non-terminal residue" evidence="3">
    <location>
        <position position="407"/>
    </location>
</feature>
<organism evidence="3">
    <name type="scientific">marine sediment metagenome</name>
    <dbReference type="NCBI Taxonomy" id="412755"/>
    <lineage>
        <taxon>unclassified sequences</taxon>
        <taxon>metagenomes</taxon>
        <taxon>ecological metagenomes</taxon>
    </lineage>
</organism>
<dbReference type="InterPro" id="IPR013211">
    <property type="entry name" value="LVIVD"/>
</dbReference>
<protein>
    <submittedName>
        <fullName evidence="3">Uncharacterized protein</fullName>
    </submittedName>
</protein>
<dbReference type="EMBL" id="LAZR01036780">
    <property type="protein sequence ID" value="KKL23939.1"/>
    <property type="molecule type" value="Genomic_DNA"/>
</dbReference>
<feature type="transmembrane region" description="Helical" evidence="2">
    <location>
        <begin position="21"/>
        <end position="44"/>
    </location>
</feature>
<keyword evidence="2" id="KW-1133">Transmembrane helix</keyword>
<evidence type="ECO:0000256" key="2">
    <source>
        <dbReference type="SAM" id="Phobius"/>
    </source>
</evidence>
<evidence type="ECO:0000256" key="1">
    <source>
        <dbReference type="SAM" id="MobiDB-lite"/>
    </source>
</evidence>
<gene>
    <name evidence="3" type="ORF">LCGC14_2420380</name>
</gene>
<keyword evidence="2" id="KW-0472">Membrane</keyword>
<keyword evidence="2" id="KW-0812">Transmembrane</keyword>
<feature type="region of interest" description="Disordered" evidence="1">
    <location>
        <begin position="152"/>
        <end position="182"/>
    </location>
</feature>
<dbReference type="InterPro" id="IPR011048">
    <property type="entry name" value="Haem_d1_sf"/>
</dbReference>
<dbReference type="SUPFAM" id="SSF51004">
    <property type="entry name" value="C-terminal (heme d1) domain of cytochrome cd1-nitrite reductase"/>
    <property type="match status" value="1"/>
</dbReference>
<accession>A0A0F9BPV6</accession>
<dbReference type="AlphaFoldDB" id="A0A0F9BPV6"/>
<comment type="caution">
    <text evidence="3">The sequence shown here is derived from an EMBL/GenBank/DDBJ whole genome shotgun (WGS) entry which is preliminary data.</text>
</comment>
<sequence length="407" mass="43222">MNKQYLLMNMAHFSGEKGQSLIEILIAFTLIVLGIGSATILVFGGQGLLIDRGNTVQARSRAQEGLLAVEQMIQNDWDSVSNGTYGIVFTNGTWQLSGESTIDDRYTRYVSVTSIDDNRKEITSSVVWETGGEGSRIVEFVTLVTNWQNVAPPSPDPGDTGGGGVSGNWQNPRTLGSVDLGPGNEASDIDVINKIVYMSATASSKNKPDFFIIDATDGENPVMISELNTGPSLNSIDASGNYAYVANDDAQAQLQVIDVSDINNPSITASLEVAADAGGTAIFFTNAKIYLGTYQNGAAEFYIIDVSDPLNPSVLGSYEMNGTVRDIYVRNSRAYITVEREVDTVAILNVSTPSSIVSEGGEYIDEAYGIMSIRPALTFIGIDTDLVIADTTNAAAVATIGSIGIGG</sequence>
<reference evidence="3" key="1">
    <citation type="journal article" date="2015" name="Nature">
        <title>Complex archaea that bridge the gap between prokaryotes and eukaryotes.</title>
        <authorList>
            <person name="Spang A."/>
            <person name="Saw J.H."/>
            <person name="Jorgensen S.L."/>
            <person name="Zaremba-Niedzwiedzka K."/>
            <person name="Martijn J."/>
            <person name="Lind A.E."/>
            <person name="van Eijk R."/>
            <person name="Schleper C."/>
            <person name="Guy L."/>
            <person name="Ettema T.J."/>
        </authorList>
    </citation>
    <scope>NUCLEOTIDE SEQUENCE</scope>
</reference>
<name>A0A0F9BPV6_9ZZZZ</name>
<proteinExistence type="predicted"/>
<dbReference type="Pfam" id="PF08309">
    <property type="entry name" value="LVIVD"/>
    <property type="match status" value="2"/>
</dbReference>